<protein>
    <recommendedName>
        <fullName evidence="5">Mitochondrial outer membrane protein OM14 C-terminal domain-containing protein</fullName>
    </recommendedName>
</protein>
<name>A0A4Y7Q1Y8_9AGAM</name>
<feature type="region of interest" description="Disordered" evidence="1">
    <location>
        <begin position="1"/>
        <end position="37"/>
    </location>
</feature>
<accession>A0A4Y7Q1Y8</accession>
<feature type="transmembrane region" description="Helical" evidence="2">
    <location>
        <begin position="228"/>
        <end position="246"/>
    </location>
</feature>
<dbReference type="STRING" id="50990.A0A4Y7Q1Y8"/>
<keyword evidence="2" id="KW-0472">Membrane</keyword>
<feature type="compositionally biased region" description="Polar residues" evidence="1">
    <location>
        <begin position="49"/>
        <end position="59"/>
    </location>
</feature>
<proteinExistence type="predicted"/>
<evidence type="ECO:0000256" key="1">
    <source>
        <dbReference type="SAM" id="MobiDB-lite"/>
    </source>
</evidence>
<feature type="transmembrane region" description="Helical" evidence="2">
    <location>
        <begin position="141"/>
        <end position="159"/>
    </location>
</feature>
<gene>
    <name evidence="3" type="ORF">BD410DRAFT_789407</name>
</gene>
<keyword evidence="2" id="KW-1133">Transmembrane helix</keyword>
<organism evidence="3 4">
    <name type="scientific">Rickenella mellea</name>
    <dbReference type="NCBI Taxonomy" id="50990"/>
    <lineage>
        <taxon>Eukaryota</taxon>
        <taxon>Fungi</taxon>
        <taxon>Dikarya</taxon>
        <taxon>Basidiomycota</taxon>
        <taxon>Agaricomycotina</taxon>
        <taxon>Agaricomycetes</taxon>
        <taxon>Hymenochaetales</taxon>
        <taxon>Rickenellaceae</taxon>
        <taxon>Rickenella</taxon>
    </lineage>
</organism>
<keyword evidence="2" id="KW-0812">Transmembrane</keyword>
<keyword evidence="4" id="KW-1185">Reference proteome</keyword>
<feature type="transmembrane region" description="Helical" evidence="2">
    <location>
        <begin position="108"/>
        <end position="129"/>
    </location>
</feature>
<feature type="transmembrane region" description="Helical" evidence="2">
    <location>
        <begin position="194"/>
        <end position="216"/>
    </location>
</feature>
<evidence type="ECO:0000313" key="4">
    <source>
        <dbReference type="Proteomes" id="UP000294933"/>
    </source>
</evidence>
<evidence type="ECO:0000313" key="3">
    <source>
        <dbReference type="EMBL" id="TDL21663.1"/>
    </source>
</evidence>
<feature type="region of interest" description="Disordered" evidence="1">
    <location>
        <begin position="49"/>
        <end position="77"/>
    </location>
</feature>
<dbReference type="AlphaFoldDB" id="A0A4Y7Q1Y8"/>
<dbReference type="EMBL" id="ML170179">
    <property type="protein sequence ID" value="TDL21663.1"/>
    <property type="molecule type" value="Genomic_DNA"/>
</dbReference>
<evidence type="ECO:0008006" key="5">
    <source>
        <dbReference type="Google" id="ProtNLM"/>
    </source>
</evidence>
<evidence type="ECO:0000256" key="2">
    <source>
        <dbReference type="SAM" id="Phobius"/>
    </source>
</evidence>
<dbReference type="OrthoDB" id="2553651at2759"/>
<dbReference type="Proteomes" id="UP000294933">
    <property type="component" value="Unassembled WGS sequence"/>
</dbReference>
<feature type="compositionally biased region" description="Low complexity" evidence="1">
    <location>
        <begin position="1"/>
        <end position="18"/>
    </location>
</feature>
<sequence length="255" mass="27639">MSYASVAASNVQSSQPQPDQALLNTEHPHTTNVADDNLKVNVVSQDFKSHPETTTSVNNPFPELDMSDGLGKSPQARKEKAREQIDKAEEEGLAFWELAKDKVLQPGVAGGLIGVVNVGLLSYAGYQLYTYPELRNDTPTLGLGGVVALAVLGAESLLADQSAHTPEGRNARRKAKEEGDAIYRHTKEIVLRPGVMGGMVSIVNLGVLGTVGYYAYTNWDRQWDRRTISAVTVGLLTLAGGESVIAEKYKDTRHY</sequence>
<reference evidence="3 4" key="1">
    <citation type="submission" date="2018-06" db="EMBL/GenBank/DDBJ databases">
        <title>A transcriptomic atlas of mushroom development highlights an independent origin of complex multicellularity.</title>
        <authorList>
            <consortium name="DOE Joint Genome Institute"/>
            <person name="Krizsan K."/>
            <person name="Almasi E."/>
            <person name="Merenyi Z."/>
            <person name="Sahu N."/>
            <person name="Viragh M."/>
            <person name="Koszo T."/>
            <person name="Mondo S."/>
            <person name="Kiss B."/>
            <person name="Balint B."/>
            <person name="Kues U."/>
            <person name="Barry K."/>
            <person name="Hegedus J.C."/>
            <person name="Henrissat B."/>
            <person name="Johnson J."/>
            <person name="Lipzen A."/>
            <person name="Ohm R."/>
            <person name="Nagy I."/>
            <person name="Pangilinan J."/>
            <person name="Yan J."/>
            <person name="Xiong Y."/>
            <person name="Grigoriev I.V."/>
            <person name="Hibbett D.S."/>
            <person name="Nagy L.G."/>
        </authorList>
    </citation>
    <scope>NUCLEOTIDE SEQUENCE [LARGE SCALE GENOMIC DNA]</scope>
    <source>
        <strain evidence="3 4">SZMC22713</strain>
    </source>
</reference>
<dbReference type="VEuPathDB" id="FungiDB:BD410DRAFT_789407"/>